<keyword evidence="2" id="KW-1185">Reference proteome</keyword>
<dbReference type="InterPro" id="IPR010982">
    <property type="entry name" value="Lambda_DNA-bd_dom_sf"/>
</dbReference>
<dbReference type="CDD" id="cd00093">
    <property type="entry name" value="HTH_XRE"/>
    <property type="match status" value="1"/>
</dbReference>
<dbReference type="RefSeq" id="WP_380074044.1">
    <property type="nucleotide sequence ID" value="NZ_JBHRTO010000002.1"/>
</dbReference>
<gene>
    <name evidence="1" type="ORF">ACFOGH_15350</name>
</gene>
<sequence>MTNPLPPGVATRLLLELAEDFGVKAEVGELLAQRGGTMPELGPMLRTHRKSLNMPYYAVTACCGLSASQLVMFENGKQLHPGLRTIHALAYGYGLPFGEVLAAALRTAGGPEPVYRKRTRPSALQG</sequence>
<dbReference type="InterPro" id="IPR001387">
    <property type="entry name" value="Cro/C1-type_HTH"/>
</dbReference>
<dbReference type="EMBL" id="JBHRTO010000002">
    <property type="protein sequence ID" value="MFC3182376.1"/>
    <property type="molecule type" value="Genomic_DNA"/>
</dbReference>
<dbReference type="SUPFAM" id="SSF47413">
    <property type="entry name" value="lambda repressor-like DNA-binding domains"/>
    <property type="match status" value="1"/>
</dbReference>
<reference evidence="2" key="1">
    <citation type="journal article" date="2019" name="Int. J. Syst. Evol. Microbiol.">
        <title>The Global Catalogue of Microorganisms (GCM) 10K type strain sequencing project: providing services to taxonomists for standard genome sequencing and annotation.</title>
        <authorList>
            <consortium name="The Broad Institute Genomics Platform"/>
            <consortium name="The Broad Institute Genome Sequencing Center for Infectious Disease"/>
            <person name="Wu L."/>
            <person name="Ma J."/>
        </authorList>
    </citation>
    <scope>NUCLEOTIDE SEQUENCE [LARGE SCALE GENOMIC DNA]</scope>
    <source>
        <strain evidence="2">KCTC 52039</strain>
    </source>
</reference>
<protein>
    <recommendedName>
        <fullName evidence="3">HTH cro/C1-type domain-containing protein</fullName>
    </recommendedName>
</protein>
<organism evidence="1 2">
    <name type="scientific">Cypionkella sinensis</name>
    <dbReference type="NCBI Taxonomy" id="1756043"/>
    <lineage>
        <taxon>Bacteria</taxon>
        <taxon>Pseudomonadati</taxon>
        <taxon>Pseudomonadota</taxon>
        <taxon>Alphaproteobacteria</taxon>
        <taxon>Rhodobacterales</taxon>
        <taxon>Paracoccaceae</taxon>
        <taxon>Cypionkella</taxon>
    </lineage>
</organism>
<dbReference type="Proteomes" id="UP001595547">
    <property type="component" value="Unassembled WGS sequence"/>
</dbReference>
<evidence type="ECO:0000313" key="1">
    <source>
        <dbReference type="EMBL" id="MFC3182376.1"/>
    </source>
</evidence>
<evidence type="ECO:0008006" key="3">
    <source>
        <dbReference type="Google" id="ProtNLM"/>
    </source>
</evidence>
<accession>A0ABV7J0M8</accession>
<comment type="caution">
    <text evidence="1">The sequence shown here is derived from an EMBL/GenBank/DDBJ whole genome shotgun (WGS) entry which is preliminary data.</text>
</comment>
<proteinExistence type="predicted"/>
<dbReference type="Gene3D" id="1.10.260.40">
    <property type="entry name" value="lambda repressor-like DNA-binding domains"/>
    <property type="match status" value="1"/>
</dbReference>
<name>A0ABV7J0M8_9RHOB</name>
<evidence type="ECO:0000313" key="2">
    <source>
        <dbReference type="Proteomes" id="UP001595547"/>
    </source>
</evidence>